<dbReference type="PANTHER" id="PTHR34703:SF1">
    <property type="entry name" value="ANTIPORTER SUBUNIT MNHG2-RELATED"/>
    <property type="match status" value="1"/>
</dbReference>
<dbReference type="InterPro" id="IPR005133">
    <property type="entry name" value="PhaG_MnhG_YufB"/>
</dbReference>
<feature type="transmembrane region" description="Helical" evidence="2">
    <location>
        <begin position="44"/>
        <end position="61"/>
    </location>
</feature>
<dbReference type="PANTHER" id="PTHR34703">
    <property type="entry name" value="ANTIPORTER SUBUNIT MNHG2-RELATED"/>
    <property type="match status" value="1"/>
</dbReference>
<dbReference type="EMBL" id="CP045871">
    <property type="protein sequence ID" value="QGG79370.1"/>
    <property type="molecule type" value="Genomic_DNA"/>
</dbReference>
<organism evidence="3 4">
    <name type="scientific">Litorivicinus lipolyticus</name>
    <dbReference type="NCBI Taxonomy" id="418701"/>
    <lineage>
        <taxon>Bacteria</taxon>
        <taxon>Pseudomonadati</taxon>
        <taxon>Pseudomonadota</taxon>
        <taxon>Gammaproteobacteria</taxon>
        <taxon>Oceanospirillales</taxon>
        <taxon>Litorivicinaceae</taxon>
        <taxon>Litorivicinus</taxon>
    </lineage>
</organism>
<gene>
    <name evidence="3" type="ORF">GH975_01830</name>
</gene>
<sequence length="131" mass="13610">MIGLMLDVVAGSLILLGGAFCLVAAAGVVRMPDVFVRMHASTKAGTLGVGLIGLGACVHVAETGFVAKALLIIAFMILTAPVGAHLLGRAAFRSRTKVWGGTELDPQVEEFRQPLDSSQSTQSPAQQDPQP</sequence>
<evidence type="ECO:0000256" key="1">
    <source>
        <dbReference type="SAM" id="MobiDB-lite"/>
    </source>
</evidence>
<dbReference type="NCBIfam" id="TIGR01300">
    <property type="entry name" value="CPA3_mnhG_phaG"/>
    <property type="match status" value="1"/>
</dbReference>
<accession>A0A5Q2QC17</accession>
<dbReference type="KEGG" id="llp:GH975_01830"/>
<feature type="compositionally biased region" description="Polar residues" evidence="1">
    <location>
        <begin position="115"/>
        <end position="131"/>
    </location>
</feature>
<dbReference type="OrthoDB" id="9813804at2"/>
<dbReference type="Pfam" id="PF03334">
    <property type="entry name" value="PhaG_MnhG_YufB"/>
    <property type="match status" value="1"/>
</dbReference>
<reference evidence="3 4" key="1">
    <citation type="submission" date="2019-11" db="EMBL/GenBank/DDBJ databases">
        <authorList>
            <person name="Khan S.A."/>
            <person name="Jeon C.O."/>
            <person name="Chun B.H."/>
        </authorList>
    </citation>
    <scope>NUCLEOTIDE SEQUENCE [LARGE SCALE GENOMIC DNA]</scope>
    <source>
        <strain evidence="3 4">IMCC 1097</strain>
    </source>
</reference>
<evidence type="ECO:0000313" key="4">
    <source>
        <dbReference type="Proteomes" id="UP000388235"/>
    </source>
</evidence>
<evidence type="ECO:0000256" key="2">
    <source>
        <dbReference type="SAM" id="Phobius"/>
    </source>
</evidence>
<dbReference type="GO" id="GO:0015385">
    <property type="term" value="F:sodium:proton antiporter activity"/>
    <property type="evidence" value="ECO:0007669"/>
    <property type="project" value="TreeGrafter"/>
</dbReference>
<evidence type="ECO:0000313" key="3">
    <source>
        <dbReference type="EMBL" id="QGG79370.1"/>
    </source>
</evidence>
<keyword evidence="4" id="KW-1185">Reference proteome</keyword>
<keyword evidence="2" id="KW-0812">Transmembrane</keyword>
<dbReference type="AlphaFoldDB" id="A0A5Q2QC17"/>
<feature type="transmembrane region" description="Helical" evidence="2">
    <location>
        <begin position="67"/>
        <end position="87"/>
    </location>
</feature>
<keyword evidence="2" id="KW-1133">Transmembrane helix</keyword>
<keyword evidence="2" id="KW-0472">Membrane</keyword>
<dbReference type="RefSeq" id="WP_153712874.1">
    <property type="nucleotide sequence ID" value="NZ_CP045871.1"/>
</dbReference>
<dbReference type="NCBIfam" id="NF009314">
    <property type="entry name" value="PRK12674.1-2"/>
    <property type="match status" value="1"/>
</dbReference>
<proteinExistence type="predicted"/>
<feature type="region of interest" description="Disordered" evidence="1">
    <location>
        <begin position="110"/>
        <end position="131"/>
    </location>
</feature>
<feature type="transmembrane region" description="Helical" evidence="2">
    <location>
        <begin position="12"/>
        <end position="32"/>
    </location>
</feature>
<name>A0A5Q2QC17_9GAMM</name>
<dbReference type="Proteomes" id="UP000388235">
    <property type="component" value="Chromosome"/>
</dbReference>
<protein>
    <submittedName>
        <fullName evidence="3">Na+/H+ antiporter subunit G</fullName>
    </submittedName>
</protein>